<accession>A0ABS7J9N3</accession>
<dbReference type="Pfam" id="PF00440">
    <property type="entry name" value="TetR_N"/>
    <property type="match status" value="1"/>
</dbReference>
<dbReference type="Proteomes" id="UP000755104">
    <property type="component" value="Unassembled WGS sequence"/>
</dbReference>
<gene>
    <name evidence="6" type="ORF">K3174_15960</name>
</gene>
<dbReference type="InterPro" id="IPR050109">
    <property type="entry name" value="HTH-type_TetR-like_transc_reg"/>
</dbReference>
<name>A0ABS7J9N3_9SPHN</name>
<dbReference type="InterPro" id="IPR001647">
    <property type="entry name" value="HTH_TetR"/>
</dbReference>
<dbReference type="InterPro" id="IPR049484">
    <property type="entry name" value="Rv0078-like_C"/>
</dbReference>
<dbReference type="Gene3D" id="1.10.357.10">
    <property type="entry name" value="Tetracycline Repressor, domain 2"/>
    <property type="match status" value="1"/>
</dbReference>
<dbReference type="PANTHER" id="PTHR30055">
    <property type="entry name" value="HTH-TYPE TRANSCRIPTIONAL REGULATOR RUTR"/>
    <property type="match status" value="1"/>
</dbReference>
<dbReference type="InterPro" id="IPR009057">
    <property type="entry name" value="Homeodomain-like_sf"/>
</dbReference>
<dbReference type="RefSeq" id="WP_221560433.1">
    <property type="nucleotide sequence ID" value="NZ_JAIGNO010000018.1"/>
</dbReference>
<keyword evidence="1" id="KW-0805">Transcription regulation</keyword>
<keyword evidence="2 4" id="KW-0238">DNA-binding</keyword>
<dbReference type="PRINTS" id="PR00455">
    <property type="entry name" value="HTHTETR"/>
</dbReference>
<dbReference type="PANTHER" id="PTHR30055:SF234">
    <property type="entry name" value="HTH-TYPE TRANSCRIPTIONAL REGULATOR BETI"/>
    <property type="match status" value="1"/>
</dbReference>
<evidence type="ECO:0000259" key="5">
    <source>
        <dbReference type="PROSITE" id="PS50977"/>
    </source>
</evidence>
<protein>
    <submittedName>
        <fullName evidence="6">TetR/AcrR family transcriptional regulator</fullName>
    </submittedName>
</protein>
<proteinExistence type="predicted"/>
<dbReference type="SUPFAM" id="SSF46689">
    <property type="entry name" value="Homeodomain-like"/>
    <property type="match status" value="1"/>
</dbReference>
<sequence length="199" mass="21485">MQQQNRRTNPQRTAATRARLVATARSLFVEQGFSRTSTPAIVAAAGVTRGALYHHFTDKQAIFRAVVEAESQAVANAIDDADDIGLSALDGLLVGARAYVDAMQIRGRVELLLIEGPAVLGREQMRRIEAHNGDASLQSGLVEAMNNGHLVQMPIDELTSVLSAMFERAAMEIYEGRSLSRVLDVVEGILRGLSGRSVS</sequence>
<organism evidence="6 7">
    <name type="scientific">Qipengyuania qiaonensis</name>
    <dbReference type="NCBI Taxonomy" id="2867240"/>
    <lineage>
        <taxon>Bacteria</taxon>
        <taxon>Pseudomonadati</taxon>
        <taxon>Pseudomonadota</taxon>
        <taxon>Alphaproteobacteria</taxon>
        <taxon>Sphingomonadales</taxon>
        <taxon>Erythrobacteraceae</taxon>
        <taxon>Qipengyuania</taxon>
    </lineage>
</organism>
<feature type="domain" description="HTH tetR-type" evidence="5">
    <location>
        <begin position="14"/>
        <end position="74"/>
    </location>
</feature>
<keyword evidence="3" id="KW-0804">Transcription</keyword>
<feature type="DNA-binding region" description="H-T-H motif" evidence="4">
    <location>
        <begin position="37"/>
        <end position="56"/>
    </location>
</feature>
<evidence type="ECO:0000313" key="7">
    <source>
        <dbReference type="Proteomes" id="UP000755104"/>
    </source>
</evidence>
<evidence type="ECO:0000256" key="4">
    <source>
        <dbReference type="PROSITE-ProRule" id="PRU00335"/>
    </source>
</evidence>
<evidence type="ECO:0000256" key="2">
    <source>
        <dbReference type="ARBA" id="ARBA00023125"/>
    </source>
</evidence>
<dbReference type="PROSITE" id="PS50977">
    <property type="entry name" value="HTH_TETR_2"/>
    <property type="match status" value="1"/>
</dbReference>
<dbReference type="PROSITE" id="PS01081">
    <property type="entry name" value="HTH_TETR_1"/>
    <property type="match status" value="1"/>
</dbReference>
<reference evidence="6 7" key="1">
    <citation type="submission" date="2021-08" db="EMBL/GenBank/DDBJ databases">
        <title>Comparative Genomics Analysis of the Genus Qipengyuania Reveals Extensive Genetic Diversity and Metabolic Versatility, Including the Description of Fifteen Novel Species.</title>
        <authorList>
            <person name="Liu Y."/>
        </authorList>
    </citation>
    <scope>NUCLEOTIDE SEQUENCE [LARGE SCALE GENOMIC DNA]</scope>
    <source>
        <strain evidence="6 7">6D47A</strain>
    </source>
</reference>
<dbReference type="Pfam" id="PF21351">
    <property type="entry name" value="TetR_C_41"/>
    <property type="match status" value="1"/>
</dbReference>
<evidence type="ECO:0000256" key="3">
    <source>
        <dbReference type="ARBA" id="ARBA00023163"/>
    </source>
</evidence>
<dbReference type="InterPro" id="IPR023772">
    <property type="entry name" value="DNA-bd_HTH_TetR-type_CS"/>
</dbReference>
<keyword evidence="7" id="KW-1185">Reference proteome</keyword>
<comment type="caution">
    <text evidence="6">The sequence shown here is derived from an EMBL/GenBank/DDBJ whole genome shotgun (WGS) entry which is preliminary data.</text>
</comment>
<dbReference type="EMBL" id="JAIGNO010000018">
    <property type="protein sequence ID" value="MBX7484025.1"/>
    <property type="molecule type" value="Genomic_DNA"/>
</dbReference>
<evidence type="ECO:0000256" key="1">
    <source>
        <dbReference type="ARBA" id="ARBA00023015"/>
    </source>
</evidence>
<evidence type="ECO:0000313" key="6">
    <source>
        <dbReference type="EMBL" id="MBX7484025.1"/>
    </source>
</evidence>